<comment type="caution">
    <text evidence="1">The sequence shown here is derived from an EMBL/GenBank/DDBJ whole genome shotgun (WGS) entry which is preliminary data.</text>
</comment>
<evidence type="ECO:0000313" key="1">
    <source>
        <dbReference type="EMBL" id="MDY4346112.1"/>
    </source>
</evidence>
<protein>
    <submittedName>
        <fullName evidence="1">Uncharacterized protein</fullName>
    </submittedName>
</protein>
<dbReference type="RefSeq" id="WP_320693307.1">
    <property type="nucleotide sequence ID" value="NZ_JAXHDP010000005.1"/>
</dbReference>
<reference evidence="1 2" key="1">
    <citation type="submission" date="2023-11" db="EMBL/GenBank/DDBJ databases">
        <title>Streptococcus wuxiensis sp. nov., Streptococcus jiangnanensis sp. nov., Streptococcus fermentans sp. nov., three novel members of the genus Streptococcus isolated from breast milk.</title>
        <authorList>
            <person name="Zhou Y."/>
            <person name="Yang B."/>
        </authorList>
    </citation>
    <scope>NUCLEOTIDE SEQUENCE [LARGE SCALE GENOMIC DNA]</scope>
    <source>
        <strain evidence="1 2">BJSWXB5TM5</strain>
    </source>
</reference>
<sequence length="50" mass="5899">MVQSLDKTRQDKTRQDKTRQEIKVISLTSFYATKRKTEFTTKRVSSVFSV</sequence>
<keyword evidence="2" id="KW-1185">Reference proteome</keyword>
<evidence type="ECO:0000313" key="2">
    <source>
        <dbReference type="Proteomes" id="UP001280591"/>
    </source>
</evidence>
<name>A0ABU5FYV4_9STRE</name>
<dbReference type="EMBL" id="JAXHDP010000005">
    <property type="protein sequence ID" value="MDY4346112.1"/>
    <property type="molecule type" value="Genomic_DNA"/>
</dbReference>
<gene>
    <name evidence="1" type="ORF">SPC81_05855</name>
</gene>
<dbReference type="Proteomes" id="UP001280591">
    <property type="component" value="Unassembled WGS sequence"/>
</dbReference>
<organism evidence="1 2">
    <name type="scientific">Streptococcus fermentans</name>
    <dbReference type="NCBI Taxonomy" id="3095082"/>
    <lineage>
        <taxon>Bacteria</taxon>
        <taxon>Bacillati</taxon>
        <taxon>Bacillota</taxon>
        <taxon>Bacilli</taxon>
        <taxon>Lactobacillales</taxon>
        <taxon>Streptococcaceae</taxon>
        <taxon>Streptococcus</taxon>
    </lineage>
</organism>
<accession>A0ABU5FYV4</accession>
<proteinExistence type="predicted"/>